<dbReference type="AlphaFoldDB" id="A0A4Q8XY20"/>
<evidence type="ECO:0000313" key="2">
    <source>
        <dbReference type="Proteomes" id="UP000293652"/>
    </source>
</evidence>
<dbReference type="EMBL" id="SIPC01000001">
    <property type="protein sequence ID" value="TAX71831.1"/>
    <property type="molecule type" value="Genomic_DNA"/>
</dbReference>
<accession>A0A4Q8XY20</accession>
<sequence length="196" mass="23208">MNLAYLARNAASAERARARMLRSGFTVWGQKLWGEEEDFICRLFHPDYFALRQILCNRTDRAIQARCRKLGLVRPRQSWEWLARQKLRKLYPEATYDELCAAFPGRDLQNIQAAARYYGFKRKKKPYKITGVPALDAVRSRCYDVKINMRELDEDCRTKKYFQKRGYKPQYPNFRAINRAASYLGGYLDFHFPPET</sequence>
<dbReference type="RefSeq" id="WP_130749729.1">
    <property type="nucleotide sequence ID" value="NZ_SIPC01000001.1"/>
</dbReference>
<organism evidence="1 2">
    <name type="scientific">Rhizobium leguminosarum</name>
    <dbReference type="NCBI Taxonomy" id="384"/>
    <lineage>
        <taxon>Bacteria</taxon>
        <taxon>Pseudomonadati</taxon>
        <taxon>Pseudomonadota</taxon>
        <taxon>Alphaproteobacteria</taxon>
        <taxon>Hyphomicrobiales</taxon>
        <taxon>Rhizobiaceae</taxon>
        <taxon>Rhizobium/Agrobacterium group</taxon>
        <taxon>Rhizobium</taxon>
    </lineage>
</organism>
<protein>
    <submittedName>
        <fullName evidence="1">Uncharacterized protein</fullName>
    </submittedName>
</protein>
<name>A0A4Q8XY20_RHILE</name>
<evidence type="ECO:0000313" key="1">
    <source>
        <dbReference type="EMBL" id="TAX71831.1"/>
    </source>
</evidence>
<gene>
    <name evidence="1" type="ORF">ELI03_08815</name>
</gene>
<comment type="caution">
    <text evidence="1">The sequence shown here is derived from an EMBL/GenBank/DDBJ whole genome shotgun (WGS) entry which is preliminary data.</text>
</comment>
<dbReference type="Proteomes" id="UP000293652">
    <property type="component" value="Unassembled WGS sequence"/>
</dbReference>
<proteinExistence type="predicted"/>
<reference evidence="1 2" key="1">
    <citation type="submission" date="2019-02" db="EMBL/GenBank/DDBJ databases">
        <title>The genomic architecture of introgression among sibling species of bacteria.</title>
        <authorList>
            <person name="Cavassim M.I.A."/>
            <person name="Moeskjaer S."/>
            <person name="Moslemi C."/>
            <person name="Fields B."/>
            <person name="Bachmann A."/>
            <person name="Vilhjalmsson B."/>
            <person name="Schierup M.H."/>
            <person name="Young J.P.W."/>
            <person name="Andersen S.U."/>
        </authorList>
    </citation>
    <scope>NUCLEOTIDE SEQUENCE [LARGE SCALE GENOMIC DNA]</scope>
    <source>
        <strain evidence="1 2">SM145A</strain>
    </source>
</reference>